<evidence type="ECO:0000256" key="1">
    <source>
        <dbReference type="SAM" id="Phobius"/>
    </source>
</evidence>
<keyword evidence="1" id="KW-0472">Membrane</keyword>
<dbReference type="InterPro" id="IPR051554">
    <property type="entry name" value="Acetyltransferase_Eis"/>
</dbReference>
<name>A0A0S8FS10_UNCW3</name>
<dbReference type="InterPro" id="IPR016181">
    <property type="entry name" value="Acyl_CoA_acyltransferase"/>
</dbReference>
<dbReference type="Gene3D" id="3.40.630.30">
    <property type="match status" value="2"/>
</dbReference>
<keyword evidence="1" id="KW-1133">Transmembrane helix</keyword>
<dbReference type="EMBL" id="LJUJ01000019">
    <property type="protein sequence ID" value="KPK63073.1"/>
    <property type="molecule type" value="Genomic_DNA"/>
</dbReference>
<dbReference type="SUPFAM" id="SSF55718">
    <property type="entry name" value="SCP-like"/>
    <property type="match status" value="1"/>
</dbReference>
<proteinExistence type="predicted"/>
<protein>
    <recommendedName>
        <fullName evidence="2">N-acetyltransferase domain-containing protein</fullName>
    </recommendedName>
</protein>
<dbReference type="PATRIC" id="fig|1703779.3.peg.420"/>
<dbReference type="InterPro" id="IPR000182">
    <property type="entry name" value="GNAT_dom"/>
</dbReference>
<dbReference type="PANTHER" id="PTHR37817">
    <property type="entry name" value="N-ACETYLTRANSFERASE EIS"/>
    <property type="match status" value="1"/>
</dbReference>
<sequence length="418" mass="49039">MNKAGRIKKIPIKDVDSFIDIVANAYPGFKIVSPEEKRKTRRRFRKLLRDQTICHYGLYRDGKLLGGMRTYDFTMNLFSLRILVGGVGLVAVDLLHKKEKVCKDLISAFIALHKKKTPLVALYPFRPDFYRKMGFGYGTKLNEYRIRPSDLPRGNSKQHVRFLLKRDRKAFKECCHRYFLMHHGMFDIKEHELDYFFLHPEAKTVVYKKNKRVSGYLCFVFKKAKDENFLRNNIEIKELIYENRDVLMELLTFMYTQLDQIDRIIWPTQDENVHFLPLDPRDGSENLIPILAHQTNTQGVGIMYRVIDVRGMFKLLKNHIFGHQNCRLRLNVKDSFLKENEGSVIVHFKDGRSSVKNRGDFDVEVYIDISDFSSLILGAVNYKSLFEYGLSDISSERYLDVVHNIFAVDKKPICHTIF</sequence>
<dbReference type="Pfam" id="PF17668">
    <property type="entry name" value="Acetyltransf_17"/>
    <property type="match status" value="1"/>
</dbReference>
<keyword evidence="1" id="KW-0812">Transmembrane</keyword>
<dbReference type="InterPro" id="IPR025559">
    <property type="entry name" value="Eis_dom"/>
</dbReference>
<dbReference type="SUPFAM" id="SSF55729">
    <property type="entry name" value="Acyl-CoA N-acyltransferases (Nat)"/>
    <property type="match status" value="1"/>
</dbReference>
<dbReference type="GO" id="GO:0030649">
    <property type="term" value="P:aminoglycoside antibiotic catabolic process"/>
    <property type="evidence" value="ECO:0007669"/>
    <property type="project" value="TreeGrafter"/>
</dbReference>
<dbReference type="Pfam" id="PF13530">
    <property type="entry name" value="SCP2_2"/>
    <property type="match status" value="1"/>
</dbReference>
<dbReference type="AlphaFoldDB" id="A0A0S8FS10"/>
<dbReference type="InterPro" id="IPR036527">
    <property type="entry name" value="SCP2_sterol-bd_dom_sf"/>
</dbReference>
<dbReference type="InterPro" id="IPR041380">
    <property type="entry name" value="Acetyltransf_17"/>
</dbReference>
<evidence type="ECO:0000313" key="3">
    <source>
        <dbReference type="EMBL" id="KPK63073.1"/>
    </source>
</evidence>
<dbReference type="STRING" id="1703779.AMJ83_08340"/>
<evidence type="ECO:0000313" key="4">
    <source>
        <dbReference type="Proteomes" id="UP000051373"/>
    </source>
</evidence>
<gene>
    <name evidence="3" type="ORF">AMJ83_08340</name>
</gene>
<dbReference type="GO" id="GO:0034069">
    <property type="term" value="F:aminoglycoside N-acetyltransferase activity"/>
    <property type="evidence" value="ECO:0007669"/>
    <property type="project" value="TreeGrafter"/>
</dbReference>
<reference evidence="3 4" key="1">
    <citation type="journal article" date="2015" name="Microbiome">
        <title>Genomic resolution of linkages in carbon, nitrogen, and sulfur cycling among widespread estuary sediment bacteria.</title>
        <authorList>
            <person name="Baker B.J."/>
            <person name="Lazar C.S."/>
            <person name="Teske A.P."/>
            <person name="Dick G.J."/>
        </authorList>
    </citation>
    <scope>NUCLEOTIDE SEQUENCE [LARGE SCALE GENOMIC DNA]</scope>
    <source>
        <strain evidence="3">SM23_42</strain>
    </source>
</reference>
<dbReference type="Proteomes" id="UP000051373">
    <property type="component" value="Unassembled WGS sequence"/>
</dbReference>
<feature type="domain" description="N-acetyltransferase" evidence="2">
    <location>
        <begin position="5"/>
        <end position="167"/>
    </location>
</feature>
<accession>A0A0S8FS10</accession>
<dbReference type="Pfam" id="PF13527">
    <property type="entry name" value="Acetyltransf_9"/>
    <property type="match status" value="1"/>
</dbReference>
<organism evidence="3 4">
    <name type="scientific">candidate division WOR_3 bacterium SM23_42</name>
    <dbReference type="NCBI Taxonomy" id="1703779"/>
    <lineage>
        <taxon>Bacteria</taxon>
        <taxon>Bacteria division WOR-3</taxon>
    </lineage>
</organism>
<evidence type="ECO:0000259" key="2">
    <source>
        <dbReference type="PROSITE" id="PS51186"/>
    </source>
</evidence>
<dbReference type="PANTHER" id="PTHR37817:SF1">
    <property type="entry name" value="N-ACETYLTRANSFERASE EIS"/>
    <property type="match status" value="1"/>
</dbReference>
<comment type="caution">
    <text evidence="3">The sequence shown here is derived from an EMBL/GenBank/DDBJ whole genome shotgun (WGS) entry which is preliminary data.</text>
</comment>
<dbReference type="Gene3D" id="3.30.1050.10">
    <property type="entry name" value="SCP2 sterol-binding domain"/>
    <property type="match status" value="1"/>
</dbReference>
<dbReference type="PROSITE" id="PS51186">
    <property type="entry name" value="GNAT"/>
    <property type="match status" value="1"/>
</dbReference>
<feature type="transmembrane region" description="Helical" evidence="1">
    <location>
        <begin position="78"/>
        <end position="96"/>
    </location>
</feature>